<accession>A0A419PZ65</accession>
<reference evidence="1 2" key="2">
    <citation type="journal article" date="2021" name="Genomics">
        <title>High-quality reference genome for Clonorchis sinensis.</title>
        <authorList>
            <person name="Young N.D."/>
            <person name="Stroehlein A.J."/>
            <person name="Kinkar L."/>
            <person name="Wang T."/>
            <person name="Sohn W.M."/>
            <person name="Chang B.C.H."/>
            <person name="Kaur P."/>
            <person name="Weisz D."/>
            <person name="Dudchenko O."/>
            <person name="Aiden E.L."/>
            <person name="Korhonen P.K."/>
            <person name="Gasser R.B."/>
        </authorList>
    </citation>
    <scope>NUCLEOTIDE SEQUENCE [LARGE SCALE GENOMIC DNA]</scope>
    <source>
        <strain evidence="1">Cs-k2</strain>
    </source>
</reference>
<dbReference type="Proteomes" id="UP000286415">
    <property type="component" value="Unassembled WGS sequence"/>
</dbReference>
<gene>
    <name evidence="1" type="ORF">CSKR_109114</name>
</gene>
<sequence>MAQPQGICVIIVDMRTAQVVKARHLGNLAVSQPSCFLRAAWQLGTGRMLQLNDIFYFYMRTVDWTEGKQGLQTECSVFEKYTHLQINLVFARDSAGTQLNLPLLMFPGN</sequence>
<dbReference type="EMBL" id="NIRI02000042">
    <property type="protein sequence ID" value="KAG5449834.1"/>
    <property type="molecule type" value="Genomic_DNA"/>
</dbReference>
<reference evidence="1 2" key="1">
    <citation type="journal article" date="2018" name="Biotechnol. Adv.">
        <title>Improved genomic resources and new bioinformatic workflow for the carcinogenic parasite Clonorchis sinensis: Biotechnological implications.</title>
        <authorList>
            <person name="Wang D."/>
            <person name="Korhonen P.K."/>
            <person name="Gasser R.B."/>
            <person name="Young N.D."/>
        </authorList>
    </citation>
    <scope>NUCLEOTIDE SEQUENCE [LARGE SCALE GENOMIC DNA]</scope>
    <source>
        <strain evidence="1">Cs-k2</strain>
    </source>
</reference>
<name>A0A419PZ65_CLOSI</name>
<dbReference type="AlphaFoldDB" id="A0A419PZ65"/>
<evidence type="ECO:0000313" key="1">
    <source>
        <dbReference type="EMBL" id="KAG5449834.1"/>
    </source>
</evidence>
<keyword evidence="2" id="KW-1185">Reference proteome</keyword>
<dbReference type="InParanoid" id="A0A419PZ65"/>
<protein>
    <submittedName>
        <fullName evidence="1">Uncharacterized protein</fullName>
    </submittedName>
</protein>
<organism evidence="1 2">
    <name type="scientific">Clonorchis sinensis</name>
    <name type="common">Chinese liver fluke</name>
    <dbReference type="NCBI Taxonomy" id="79923"/>
    <lineage>
        <taxon>Eukaryota</taxon>
        <taxon>Metazoa</taxon>
        <taxon>Spiralia</taxon>
        <taxon>Lophotrochozoa</taxon>
        <taxon>Platyhelminthes</taxon>
        <taxon>Trematoda</taxon>
        <taxon>Digenea</taxon>
        <taxon>Opisthorchiida</taxon>
        <taxon>Opisthorchiata</taxon>
        <taxon>Opisthorchiidae</taxon>
        <taxon>Clonorchis</taxon>
    </lineage>
</organism>
<evidence type="ECO:0000313" key="2">
    <source>
        <dbReference type="Proteomes" id="UP000286415"/>
    </source>
</evidence>
<comment type="caution">
    <text evidence="1">The sequence shown here is derived from an EMBL/GenBank/DDBJ whole genome shotgun (WGS) entry which is preliminary data.</text>
</comment>
<proteinExistence type="predicted"/>